<feature type="region of interest" description="Disordered" evidence="1">
    <location>
        <begin position="382"/>
        <end position="433"/>
    </location>
</feature>
<gene>
    <name evidence="2" type="ORF">BTJ39_12465</name>
</gene>
<reference evidence="2 3" key="1">
    <citation type="submission" date="2016-12" db="EMBL/GenBank/DDBJ databases">
        <title>Izhakiella australiana sp. nov. of genus Izhakiella isolated from Australian desert.</title>
        <authorList>
            <person name="Ji M."/>
        </authorList>
    </citation>
    <scope>NUCLEOTIDE SEQUENCE [LARGE SCALE GENOMIC DNA]</scope>
    <source>
        <strain evidence="2 3">D4N98</strain>
    </source>
</reference>
<dbReference type="RefSeq" id="WP_078003027.1">
    <property type="nucleotide sequence ID" value="NZ_MRUL01000007.1"/>
</dbReference>
<accession>A0A1S8YLY4</accession>
<dbReference type="STRING" id="1926881.BTJ39_12465"/>
<protein>
    <submittedName>
        <fullName evidence="2">Uncharacterized protein</fullName>
    </submittedName>
</protein>
<feature type="region of interest" description="Disordered" evidence="1">
    <location>
        <begin position="325"/>
        <end position="344"/>
    </location>
</feature>
<comment type="caution">
    <text evidence="2">The sequence shown here is derived from an EMBL/GenBank/DDBJ whole genome shotgun (WGS) entry which is preliminary data.</text>
</comment>
<keyword evidence="3" id="KW-1185">Reference proteome</keyword>
<dbReference type="Proteomes" id="UP000190667">
    <property type="component" value="Unassembled WGS sequence"/>
</dbReference>
<proteinExistence type="predicted"/>
<sequence>MTDIKITKMIISINSTCQKHGERILSSSVLDADNIKDSLRQGAQEAFISVKMEDIKWIINLGVIPASRFDTVFIPRLIQAFGERLARVQASGGCIKEVKLPFSADAAPGRSASEQLSEGEQLFRFACRCLNPESLEALLQATSVVELQRRLKQLLEGSWSSPDRLPSVWYNRFTASRLSIAAALYLLNNPAGRDWLSRSRPSASQLADWANGIGQREIPAEQVTQLLFANPPSGNLSTGQRNPSPLLVMHWLLPVWQQPAVRLFVRQLKGLKGVQQIETYLCRCLLRPDPGKSSQQKMHANSPLPVQIADQSGSAQDKDAFARSQRTSLQNTGRMTDFSPGSRAKTPFMLPQGEGILARSHTASLRGAGLLVDFFQTTSERDNATTARSKSMVTDPRQGRQSDAYVVSPANKRRNKPVPRWNYRTRAAPPGCG</sequence>
<evidence type="ECO:0000256" key="1">
    <source>
        <dbReference type="SAM" id="MobiDB-lite"/>
    </source>
</evidence>
<evidence type="ECO:0000313" key="2">
    <source>
        <dbReference type="EMBL" id="OON39837.1"/>
    </source>
</evidence>
<dbReference type="OrthoDB" id="9811471at2"/>
<dbReference type="AlphaFoldDB" id="A0A1S8YLY4"/>
<feature type="compositionally biased region" description="Polar residues" evidence="1">
    <location>
        <begin position="325"/>
        <end position="334"/>
    </location>
</feature>
<name>A0A1S8YLY4_9GAMM</name>
<organism evidence="2 3">
    <name type="scientific">Izhakiella australiensis</name>
    <dbReference type="NCBI Taxonomy" id="1926881"/>
    <lineage>
        <taxon>Bacteria</taxon>
        <taxon>Pseudomonadati</taxon>
        <taxon>Pseudomonadota</taxon>
        <taxon>Gammaproteobacteria</taxon>
        <taxon>Enterobacterales</taxon>
        <taxon>Erwiniaceae</taxon>
        <taxon>Izhakiella</taxon>
    </lineage>
</organism>
<evidence type="ECO:0000313" key="3">
    <source>
        <dbReference type="Proteomes" id="UP000190667"/>
    </source>
</evidence>
<dbReference type="EMBL" id="MRUL01000007">
    <property type="protein sequence ID" value="OON39837.1"/>
    <property type="molecule type" value="Genomic_DNA"/>
</dbReference>